<sequence length="265" mass="30523">MDSALLEAPFEPVAVEKANTSSLKSSLLKQVESRDTDPMAKKVRFANETLMPLFNELEKRNPTPELSEQIPLLKGVWFPVWSTNPFQDILPGRVHRESYQIFGDNGYYANLARYKPGQKRQALSWLSRWLLSYDLMIMQSYSVQAQATGAPTHPLAPKQPGQEYWDIQNVSIQQSLRFGSISFNADAAQAWFDQAIAKHQQSPQLQRQDSLPTQRTNRVAPKQYQQISKARPRLDNLYIDREFRLVKTQREKSQRPSYTVAVRPK</sequence>
<gene>
    <name evidence="2" type="ORF">DCF25_20005</name>
</gene>
<feature type="region of interest" description="Disordered" evidence="1">
    <location>
        <begin position="202"/>
        <end position="222"/>
    </location>
</feature>
<organism evidence="2 3">
    <name type="scientific">Leptolyngbya foveolarum</name>
    <dbReference type="NCBI Taxonomy" id="47253"/>
    <lineage>
        <taxon>Bacteria</taxon>
        <taxon>Bacillati</taxon>
        <taxon>Cyanobacteriota</taxon>
        <taxon>Cyanophyceae</taxon>
        <taxon>Leptolyngbyales</taxon>
        <taxon>Leptolyngbyaceae</taxon>
        <taxon>Leptolyngbya group</taxon>
        <taxon>Leptolyngbya</taxon>
    </lineage>
</organism>
<name>A0A2W4TQA3_9CYAN</name>
<evidence type="ECO:0000256" key="1">
    <source>
        <dbReference type="SAM" id="MobiDB-lite"/>
    </source>
</evidence>
<reference evidence="2 3" key="2">
    <citation type="submission" date="2018-06" db="EMBL/GenBank/DDBJ databases">
        <title>Metagenomic assembly of (sub)arctic Cyanobacteria and their associated microbiome from non-axenic cultures.</title>
        <authorList>
            <person name="Baurain D."/>
        </authorList>
    </citation>
    <scope>NUCLEOTIDE SEQUENCE [LARGE SCALE GENOMIC DNA]</scope>
    <source>
        <strain evidence="2">ULC129bin1</strain>
    </source>
</reference>
<comment type="caution">
    <text evidence="2">The sequence shown here is derived from an EMBL/GenBank/DDBJ whole genome shotgun (WGS) entry which is preliminary data.</text>
</comment>
<proteinExistence type="predicted"/>
<evidence type="ECO:0000313" key="2">
    <source>
        <dbReference type="EMBL" id="PZO11142.1"/>
    </source>
</evidence>
<dbReference type="AlphaFoldDB" id="A0A2W4TQA3"/>
<protein>
    <submittedName>
        <fullName evidence="2">Uncharacterized protein</fullName>
    </submittedName>
</protein>
<reference evidence="3" key="1">
    <citation type="submission" date="2018-04" db="EMBL/GenBank/DDBJ databases">
        <authorList>
            <person name="Cornet L."/>
        </authorList>
    </citation>
    <scope>NUCLEOTIDE SEQUENCE [LARGE SCALE GENOMIC DNA]</scope>
</reference>
<dbReference type="Proteomes" id="UP000249354">
    <property type="component" value="Unassembled WGS sequence"/>
</dbReference>
<accession>A0A2W4TQA3</accession>
<evidence type="ECO:0000313" key="3">
    <source>
        <dbReference type="Proteomes" id="UP000249354"/>
    </source>
</evidence>
<dbReference type="EMBL" id="QBMC01000201">
    <property type="protein sequence ID" value="PZO11142.1"/>
    <property type="molecule type" value="Genomic_DNA"/>
</dbReference>